<comment type="caution">
    <text evidence="10">The sequence shown here is derived from an EMBL/GenBank/DDBJ whole genome shotgun (WGS) entry which is preliminary data.</text>
</comment>
<evidence type="ECO:0000313" key="10">
    <source>
        <dbReference type="EMBL" id="RUO47769.1"/>
    </source>
</evidence>
<dbReference type="InterPro" id="IPR000652">
    <property type="entry name" value="Triosephosphate_isomerase"/>
</dbReference>
<evidence type="ECO:0000256" key="6">
    <source>
        <dbReference type="ARBA" id="ARBA00023152"/>
    </source>
</evidence>
<keyword evidence="11" id="KW-1185">Reference proteome</keyword>
<evidence type="ECO:0000256" key="8">
    <source>
        <dbReference type="HAMAP-Rule" id="MF_00147"/>
    </source>
</evidence>
<dbReference type="GO" id="GO:0005829">
    <property type="term" value="C:cytosol"/>
    <property type="evidence" value="ECO:0007669"/>
    <property type="project" value="TreeGrafter"/>
</dbReference>
<comment type="pathway">
    <text evidence="2">Carbohydrate metabolism; erythritol degradation.</text>
</comment>
<dbReference type="EMBL" id="PIPT01000005">
    <property type="protein sequence ID" value="RUO47769.1"/>
    <property type="molecule type" value="Genomic_DNA"/>
</dbReference>
<dbReference type="InterPro" id="IPR020861">
    <property type="entry name" value="Triosephosphate_isomerase_AS"/>
</dbReference>
<dbReference type="FunFam" id="3.20.20.70:FF:000016">
    <property type="entry name" value="Triosephosphate isomerase"/>
    <property type="match status" value="1"/>
</dbReference>
<dbReference type="GO" id="GO:0006094">
    <property type="term" value="P:gluconeogenesis"/>
    <property type="evidence" value="ECO:0007669"/>
    <property type="project" value="UniProtKB-UniRule"/>
</dbReference>
<evidence type="ECO:0000256" key="5">
    <source>
        <dbReference type="ARBA" id="ARBA00022490"/>
    </source>
</evidence>
<dbReference type="GO" id="GO:0006096">
    <property type="term" value="P:glycolytic process"/>
    <property type="evidence" value="ECO:0007669"/>
    <property type="project" value="UniProtKB-UniRule"/>
</dbReference>
<sequence>MQRQSLVIANWKMNGSRHLVKQLANTLRNAPEVLADVTVAVCPPAVLLAAWQSEVFYDQVHLGAQDVNENASGAHTGEHSLALVAEAGAEYVLIGHSERRQFYGDTEQRIQAKVESALAATEPKFKVVLCVGESEQEREAEQTMQVVQAQLESALQNVTSAKMAQVVIAYEPVWAIGTGKTASPAQAQEVHAFIRQWLQQKYDAAGTSVPLLYGGSVKAENAETLFAEADIDGGLIGGASLEPEAFLAICRAAQARRS</sequence>
<name>A0A432XG69_9GAMM</name>
<dbReference type="AlphaFoldDB" id="A0A432XG69"/>
<organism evidence="10 11">
    <name type="scientific">Pseudidiomarina aquimaris</name>
    <dbReference type="NCBI Taxonomy" id="641841"/>
    <lineage>
        <taxon>Bacteria</taxon>
        <taxon>Pseudomonadati</taxon>
        <taxon>Pseudomonadota</taxon>
        <taxon>Gammaproteobacteria</taxon>
        <taxon>Alteromonadales</taxon>
        <taxon>Idiomarinaceae</taxon>
        <taxon>Pseudidiomarina</taxon>
    </lineage>
</organism>
<feature type="binding site" evidence="8">
    <location>
        <position position="216"/>
    </location>
    <ligand>
        <name>substrate</name>
    </ligand>
</feature>
<feature type="binding site" evidence="8">
    <location>
        <begin position="237"/>
        <end position="238"/>
    </location>
    <ligand>
        <name>substrate</name>
    </ligand>
</feature>
<feature type="active site" description="Proton acceptor" evidence="8">
    <location>
        <position position="171"/>
    </location>
</feature>
<keyword evidence="4 8" id="KW-0312">Gluconeogenesis</keyword>
<evidence type="ECO:0000313" key="11">
    <source>
        <dbReference type="Proteomes" id="UP000286678"/>
    </source>
</evidence>
<dbReference type="RefSeq" id="WP_126833915.1">
    <property type="nucleotide sequence ID" value="NZ_PIPT01000005.1"/>
</dbReference>
<evidence type="ECO:0000256" key="7">
    <source>
        <dbReference type="ARBA" id="ARBA00023235"/>
    </source>
</evidence>
<evidence type="ECO:0000256" key="2">
    <source>
        <dbReference type="ARBA" id="ARBA00004939"/>
    </source>
</evidence>
<dbReference type="GO" id="GO:0004807">
    <property type="term" value="F:triose-phosphate isomerase activity"/>
    <property type="evidence" value="ECO:0007669"/>
    <property type="project" value="UniProtKB-UniRule"/>
</dbReference>
<dbReference type="SUPFAM" id="SSF51351">
    <property type="entry name" value="Triosephosphate isomerase (TIM)"/>
    <property type="match status" value="1"/>
</dbReference>
<keyword evidence="6 8" id="KW-0324">Glycolysis</keyword>
<gene>
    <name evidence="8" type="primary">tpiA</name>
    <name evidence="10" type="ORF">CWE21_07970</name>
</gene>
<dbReference type="UniPathway" id="UPA00109">
    <property type="reaction ID" value="UER00189"/>
</dbReference>
<dbReference type="GO" id="GO:0019563">
    <property type="term" value="P:glycerol catabolic process"/>
    <property type="evidence" value="ECO:0007669"/>
    <property type="project" value="TreeGrafter"/>
</dbReference>
<keyword evidence="5 8" id="KW-0963">Cytoplasm</keyword>
<dbReference type="EC" id="5.3.1.1" evidence="8 9"/>
<dbReference type="HAMAP" id="MF_00147_B">
    <property type="entry name" value="TIM_B"/>
    <property type="match status" value="1"/>
</dbReference>
<accession>A0A432XG69</accession>
<reference evidence="11" key="1">
    <citation type="journal article" date="2018" name="Front. Microbiol.">
        <title>Genome-Based Analysis Reveals the Taxonomy and Diversity of the Family Idiomarinaceae.</title>
        <authorList>
            <person name="Liu Y."/>
            <person name="Lai Q."/>
            <person name="Shao Z."/>
        </authorList>
    </citation>
    <scope>NUCLEOTIDE SEQUENCE [LARGE SCALE GENOMIC DNA]</scope>
    <source>
        <strain evidence="11">SW15</strain>
    </source>
</reference>
<comment type="similarity">
    <text evidence="3 8 9">Belongs to the triosephosphate isomerase family.</text>
</comment>
<dbReference type="PROSITE" id="PS51440">
    <property type="entry name" value="TIM_2"/>
    <property type="match status" value="1"/>
</dbReference>
<dbReference type="PANTHER" id="PTHR21139">
    <property type="entry name" value="TRIOSEPHOSPHATE ISOMERASE"/>
    <property type="match status" value="1"/>
</dbReference>
<dbReference type="Pfam" id="PF00121">
    <property type="entry name" value="TIM"/>
    <property type="match status" value="1"/>
</dbReference>
<dbReference type="Gene3D" id="3.20.20.70">
    <property type="entry name" value="Aldolase class I"/>
    <property type="match status" value="1"/>
</dbReference>
<feature type="binding site" evidence="8">
    <location>
        <begin position="10"/>
        <end position="12"/>
    </location>
    <ligand>
        <name>substrate</name>
    </ligand>
</feature>
<dbReference type="OrthoDB" id="9809429at2"/>
<feature type="active site" description="Electrophile" evidence="8">
    <location>
        <position position="96"/>
    </location>
</feature>
<dbReference type="PANTHER" id="PTHR21139:SF42">
    <property type="entry name" value="TRIOSEPHOSPHATE ISOMERASE"/>
    <property type="match status" value="1"/>
</dbReference>
<comment type="function">
    <text evidence="8">Involved in the gluconeogenesis. Catalyzes stereospecifically the conversion of dihydroxyacetone phosphate (DHAP) to D-glyceraldehyde-3-phosphate (G3P).</text>
</comment>
<dbReference type="PROSITE" id="PS00171">
    <property type="entry name" value="TIM_1"/>
    <property type="match status" value="1"/>
</dbReference>
<protein>
    <recommendedName>
        <fullName evidence="8 9">Triosephosphate isomerase</fullName>
        <shortName evidence="8">TIM</shortName>
        <shortName evidence="8">TPI</shortName>
        <ecNumber evidence="8 9">5.3.1.1</ecNumber>
    </recommendedName>
    <alternativeName>
        <fullName evidence="8">Triose-phosphate isomerase</fullName>
    </alternativeName>
</protein>
<dbReference type="UniPathway" id="UPA00138"/>
<evidence type="ECO:0000256" key="1">
    <source>
        <dbReference type="ARBA" id="ARBA00004680"/>
    </source>
</evidence>
<feature type="binding site" evidence="8">
    <location>
        <position position="177"/>
    </location>
    <ligand>
        <name>substrate</name>
    </ligand>
</feature>
<evidence type="ECO:0000256" key="3">
    <source>
        <dbReference type="ARBA" id="ARBA00007422"/>
    </source>
</evidence>
<evidence type="ECO:0000256" key="4">
    <source>
        <dbReference type="ARBA" id="ARBA00022432"/>
    </source>
</evidence>
<comment type="pathway">
    <text evidence="8 9">Carbohydrate biosynthesis; gluconeogenesis.</text>
</comment>
<comment type="subcellular location">
    <subcellularLocation>
        <location evidence="8 9">Cytoplasm</location>
    </subcellularLocation>
</comment>
<proteinExistence type="inferred from homology"/>
<comment type="subunit">
    <text evidence="8 9">Homodimer.</text>
</comment>
<dbReference type="Proteomes" id="UP000286678">
    <property type="component" value="Unassembled WGS sequence"/>
</dbReference>
<dbReference type="NCBIfam" id="TIGR00419">
    <property type="entry name" value="tim"/>
    <property type="match status" value="1"/>
</dbReference>
<comment type="catalytic activity">
    <reaction evidence="8 9">
        <text>D-glyceraldehyde 3-phosphate = dihydroxyacetone phosphate</text>
        <dbReference type="Rhea" id="RHEA:18585"/>
        <dbReference type="ChEBI" id="CHEBI:57642"/>
        <dbReference type="ChEBI" id="CHEBI:59776"/>
        <dbReference type="EC" id="5.3.1.1"/>
    </reaction>
</comment>
<keyword evidence="7 8" id="KW-0413">Isomerase</keyword>
<comment type="pathway">
    <text evidence="1 8 9">Carbohydrate degradation; glycolysis; D-glyceraldehyde 3-phosphate from glycerone phosphate: step 1/1.</text>
</comment>
<dbReference type="InterPro" id="IPR022896">
    <property type="entry name" value="TrioseP_Isoase_bac/euk"/>
</dbReference>
<dbReference type="CDD" id="cd00311">
    <property type="entry name" value="TIM"/>
    <property type="match status" value="1"/>
</dbReference>
<evidence type="ECO:0000256" key="9">
    <source>
        <dbReference type="RuleBase" id="RU363013"/>
    </source>
</evidence>
<dbReference type="InterPro" id="IPR013785">
    <property type="entry name" value="Aldolase_TIM"/>
</dbReference>
<dbReference type="InterPro" id="IPR035990">
    <property type="entry name" value="TIM_sf"/>
</dbReference>
<dbReference type="GO" id="GO:0046166">
    <property type="term" value="P:glyceraldehyde-3-phosphate biosynthetic process"/>
    <property type="evidence" value="ECO:0007669"/>
    <property type="project" value="TreeGrafter"/>
</dbReference>